<protein>
    <submittedName>
        <fullName evidence="2">Uncharacterized protein</fullName>
    </submittedName>
</protein>
<evidence type="ECO:0000256" key="1">
    <source>
        <dbReference type="SAM" id="MobiDB-lite"/>
    </source>
</evidence>
<sequence>MLGSKPRRLTTFLISGNIVCPIRVIHLSDEADSPRHPAQCRNIVQPPTKSPSPPKDGDFLPPPVIPDSGSCMRLPPFHLCMRHFRETPGEIPAPNR</sequence>
<dbReference type="Proteomes" id="UP000188586">
    <property type="component" value="Unassembled WGS sequence"/>
</dbReference>
<dbReference type="AlphaFoldDB" id="A0A1V3SVT1"/>
<evidence type="ECO:0000313" key="3">
    <source>
        <dbReference type="Proteomes" id="UP000188586"/>
    </source>
</evidence>
<reference evidence="2 3" key="1">
    <citation type="submission" date="2016-11" db="EMBL/GenBank/DDBJ databases">
        <title>Comparative genomics of co-occurring bacteria in distinct bioleaching systems unravels niche-specific adaptation.</title>
        <authorList>
            <person name="Zhang X."/>
            <person name="Liu X."/>
            <person name="Yin H."/>
        </authorList>
    </citation>
    <scope>NUCLEOTIDE SEQUENCE [LARGE SCALE GENOMIC DNA]</scope>
    <source>
        <strain evidence="2 3">DX</strain>
    </source>
</reference>
<dbReference type="EMBL" id="MPOJ01000010">
    <property type="protein sequence ID" value="OOH72965.1"/>
    <property type="molecule type" value="Genomic_DNA"/>
</dbReference>
<gene>
    <name evidence="2" type="ORF">BOX24_06205</name>
</gene>
<organism evidence="2 3">
    <name type="scientific">Leptospirillum ferriphilum</name>
    <dbReference type="NCBI Taxonomy" id="178606"/>
    <lineage>
        <taxon>Bacteria</taxon>
        <taxon>Pseudomonadati</taxon>
        <taxon>Nitrospirota</taxon>
        <taxon>Nitrospiria</taxon>
        <taxon>Nitrospirales</taxon>
        <taxon>Nitrospiraceae</taxon>
        <taxon>Leptospirillum</taxon>
    </lineage>
</organism>
<accession>A0A1V3SVT1</accession>
<feature type="compositionally biased region" description="Pro residues" evidence="1">
    <location>
        <begin position="48"/>
        <end position="65"/>
    </location>
</feature>
<name>A0A1V3SVT1_9BACT</name>
<feature type="region of interest" description="Disordered" evidence="1">
    <location>
        <begin position="31"/>
        <end position="67"/>
    </location>
</feature>
<evidence type="ECO:0000313" key="2">
    <source>
        <dbReference type="EMBL" id="OOH72965.1"/>
    </source>
</evidence>
<comment type="caution">
    <text evidence="2">The sequence shown here is derived from an EMBL/GenBank/DDBJ whole genome shotgun (WGS) entry which is preliminary data.</text>
</comment>
<proteinExistence type="predicted"/>